<dbReference type="Proteomes" id="UP000887226">
    <property type="component" value="Unassembled WGS sequence"/>
</dbReference>
<dbReference type="AlphaFoldDB" id="A0A9P7YVL4"/>
<feature type="compositionally biased region" description="Low complexity" evidence="2">
    <location>
        <begin position="611"/>
        <end position="627"/>
    </location>
</feature>
<dbReference type="SUPFAM" id="SSF53067">
    <property type="entry name" value="Actin-like ATPase domain"/>
    <property type="match status" value="2"/>
</dbReference>
<keyword evidence="4" id="KW-1185">Reference proteome</keyword>
<dbReference type="OrthoDB" id="74201at2759"/>
<feature type="compositionally biased region" description="Basic and acidic residues" evidence="2">
    <location>
        <begin position="442"/>
        <end position="465"/>
    </location>
</feature>
<gene>
    <name evidence="3" type="ORF">BJ878DRAFT_571468</name>
</gene>
<reference evidence="3" key="1">
    <citation type="journal article" date="2021" name="IMA Fungus">
        <title>Genomic characterization of three marine fungi, including Emericellopsis atlantica sp. nov. with signatures of a generalist lifestyle and marine biomass degradation.</title>
        <authorList>
            <person name="Hagestad O.C."/>
            <person name="Hou L."/>
            <person name="Andersen J.H."/>
            <person name="Hansen E.H."/>
            <person name="Altermark B."/>
            <person name="Li C."/>
            <person name="Kuhnert E."/>
            <person name="Cox R.J."/>
            <person name="Crous P.W."/>
            <person name="Spatafora J.W."/>
            <person name="Lail K."/>
            <person name="Amirebrahimi M."/>
            <person name="Lipzen A."/>
            <person name="Pangilinan J."/>
            <person name="Andreopoulos W."/>
            <person name="Hayes R.D."/>
            <person name="Ng V."/>
            <person name="Grigoriev I.V."/>
            <person name="Jackson S.A."/>
            <person name="Sutton T.D.S."/>
            <person name="Dobson A.D.W."/>
            <person name="Rama T."/>
        </authorList>
    </citation>
    <scope>NUCLEOTIDE SEQUENCE</scope>
    <source>
        <strain evidence="3">TRa3180A</strain>
    </source>
</reference>
<evidence type="ECO:0008006" key="5">
    <source>
        <dbReference type="Google" id="ProtNLM"/>
    </source>
</evidence>
<proteinExistence type="inferred from homology"/>
<protein>
    <recommendedName>
        <fullName evidence="5">Actin-related protein</fullName>
    </recommendedName>
</protein>
<evidence type="ECO:0000313" key="3">
    <source>
        <dbReference type="EMBL" id="KAG9239913.1"/>
    </source>
</evidence>
<sequence>MPQFRDDHILLIAPGSQTTLAQLGLPESYTPAALRIPTRMFPGLEENTYEPYKIRTRKKEIVSNAGDTEMGGTGASEEDVEELIELPDDDEGAIYPLKEGRIVSMPAFLAFLNHVFVMLSPTTIHTPVMIIAQPAWTAKNLEDITGYVFEKFKTPALSITDSALAVAYAYGVTNATVIDVGFEKVDVTAVTDYLISGRGSVPHSGGEGMTRRLQELLKAKDFTRDMAEQLKKNPICEILIPGTPLPGIEAPEQEVTNPAAAATTGALSSGPGVRITEAPREVEVAEEDFVDDKVDDDGVLDVASIVTSGKTQEFLAKKEREKQERSLARKAAKDAREAAEAAAARPVRLPNSKRPRAVFHFEEHIQEHAAKRLKTPEPMSAIEPPSVIEPMSAIEPASAIEETAPIELPVQPPADPLIEGKDDGSAIVSPLVSSSDAPITSIDDRREQVKAARKEEKRKAREEEHPDRIRRDYEIGLERFQAAGNGYLEAIADTVYRTVLKVDEIKHRQDAWDSLIFCGQGCKVRGFKDALLATLNNHYLVSPSSATMFMSELPSNLATPSGTGSITPNASFSGTPHQLPHPSSVNPLLFAATTSQNQGLNPNQSLSQNGHFFQQNNHSSHSQSPSSIKVATPPTYFPEWKNFDEAVFLGAQVAAKLYFIVDGGVSKAYLSRGEFNEEGPSAIHQIGLV</sequence>
<comment type="caution">
    <text evidence="3">The sequence shown here is derived from an EMBL/GenBank/DDBJ whole genome shotgun (WGS) entry which is preliminary data.</text>
</comment>
<dbReference type="InterPro" id="IPR043129">
    <property type="entry name" value="ATPase_NBD"/>
</dbReference>
<evidence type="ECO:0000313" key="4">
    <source>
        <dbReference type="Proteomes" id="UP000887226"/>
    </source>
</evidence>
<name>A0A9P7YVL4_9HELO</name>
<dbReference type="SMART" id="SM00268">
    <property type="entry name" value="ACTIN"/>
    <property type="match status" value="1"/>
</dbReference>
<feature type="region of interest" description="Disordered" evidence="2">
    <location>
        <begin position="438"/>
        <end position="465"/>
    </location>
</feature>
<dbReference type="PANTHER" id="PTHR11937">
    <property type="entry name" value="ACTIN"/>
    <property type="match status" value="1"/>
</dbReference>
<feature type="region of interest" description="Disordered" evidence="2">
    <location>
        <begin position="599"/>
        <end position="630"/>
    </location>
</feature>
<dbReference type="InterPro" id="IPR004000">
    <property type="entry name" value="Actin"/>
</dbReference>
<feature type="compositionally biased region" description="Polar residues" evidence="2">
    <location>
        <begin position="599"/>
        <end position="610"/>
    </location>
</feature>
<dbReference type="Gene3D" id="3.30.420.40">
    <property type="match status" value="3"/>
</dbReference>
<comment type="similarity">
    <text evidence="1">Belongs to the actin family.</text>
</comment>
<accession>A0A9P7YVL4</accession>
<organism evidence="3 4">
    <name type="scientific">Calycina marina</name>
    <dbReference type="NCBI Taxonomy" id="1763456"/>
    <lineage>
        <taxon>Eukaryota</taxon>
        <taxon>Fungi</taxon>
        <taxon>Dikarya</taxon>
        <taxon>Ascomycota</taxon>
        <taxon>Pezizomycotina</taxon>
        <taxon>Leotiomycetes</taxon>
        <taxon>Helotiales</taxon>
        <taxon>Pezizellaceae</taxon>
        <taxon>Calycina</taxon>
    </lineage>
</organism>
<dbReference type="Pfam" id="PF00022">
    <property type="entry name" value="Actin"/>
    <property type="match status" value="1"/>
</dbReference>
<evidence type="ECO:0000256" key="1">
    <source>
        <dbReference type="RuleBase" id="RU000487"/>
    </source>
</evidence>
<dbReference type="Gene3D" id="3.90.640.60">
    <property type="match status" value="1"/>
</dbReference>
<evidence type="ECO:0000256" key="2">
    <source>
        <dbReference type="SAM" id="MobiDB-lite"/>
    </source>
</evidence>
<dbReference type="EMBL" id="MU254725">
    <property type="protein sequence ID" value="KAG9239913.1"/>
    <property type="molecule type" value="Genomic_DNA"/>
</dbReference>